<sequence length="141" mass="15986">MKLRGITDVRCRGNLILNICYSNNKNILCSCGYGTVWSVTLLGVKQPNMLYRNSIQIMWFLNISHLGYYFGVDQVNSIKMCAEANTKIDLNMRDVHENGCYSMLLEAIRIIAKLNMFWYSKLKSEMSTKDSSPTSGSFGSS</sequence>
<evidence type="ECO:0000313" key="2">
    <source>
        <dbReference type="Proteomes" id="UP000001396"/>
    </source>
</evidence>
<name>D3BAN8_HETP5</name>
<protein>
    <submittedName>
        <fullName evidence="1">Uncharacterized protein</fullName>
    </submittedName>
</protein>
<reference evidence="1 2" key="1">
    <citation type="journal article" date="2011" name="Genome Res.">
        <title>Phylogeny-wide analysis of social amoeba genomes highlights ancient origins for complex intercellular communication.</title>
        <authorList>
            <person name="Heidel A.J."/>
            <person name="Lawal H.M."/>
            <person name="Felder M."/>
            <person name="Schilde C."/>
            <person name="Helps N.R."/>
            <person name="Tunggal B."/>
            <person name="Rivero F."/>
            <person name="John U."/>
            <person name="Schleicher M."/>
            <person name="Eichinger L."/>
            <person name="Platzer M."/>
            <person name="Noegel A.A."/>
            <person name="Schaap P."/>
            <person name="Gloeckner G."/>
        </authorList>
    </citation>
    <scope>NUCLEOTIDE SEQUENCE [LARGE SCALE GENOMIC DNA]</scope>
    <source>
        <strain evidence="2">ATCC 26659 / Pp 5 / PN500</strain>
    </source>
</reference>
<evidence type="ECO:0000313" key="1">
    <source>
        <dbReference type="EMBL" id="EFA81625.1"/>
    </source>
</evidence>
<dbReference type="RefSeq" id="XP_020433742.1">
    <property type="nucleotide sequence ID" value="XM_020576493.1"/>
</dbReference>
<dbReference type="AlphaFoldDB" id="D3BAN8"/>
<proteinExistence type="predicted"/>
<dbReference type="GeneID" id="31361100"/>
<gene>
    <name evidence="1" type="ORF">PPL_05616</name>
</gene>
<comment type="caution">
    <text evidence="1">The sequence shown here is derived from an EMBL/GenBank/DDBJ whole genome shotgun (WGS) entry which is preliminary data.</text>
</comment>
<dbReference type="InParanoid" id="D3BAN8"/>
<dbReference type="Proteomes" id="UP000001396">
    <property type="component" value="Unassembled WGS sequence"/>
</dbReference>
<accession>D3BAN8</accession>
<organism evidence="1 2">
    <name type="scientific">Heterostelium pallidum (strain ATCC 26659 / Pp 5 / PN500)</name>
    <name type="common">Cellular slime mold</name>
    <name type="synonym">Polysphondylium pallidum</name>
    <dbReference type="NCBI Taxonomy" id="670386"/>
    <lineage>
        <taxon>Eukaryota</taxon>
        <taxon>Amoebozoa</taxon>
        <taxon>Evosea</taxon>
        <taxon>Eumycetozoa</taxon>
        <taxon>Dictyostelia</taxon>
        <taxon>Acytosteliales</taxon>
        <taxon>Acytosteliaceae</taxon>
        <taxon>Heterostelium</taxon>
    </lineage>
</organism>
<keyword evidence="2" id="KW-1185">Reference proteome</keyword>
<dbReference type="EMBL" id="ADBJ01000025">
    <property type="protein sequence ID" value="EFA81625.1"/>
    <property type="molecule type" value="Genomic_DNA"/>
</dbReference>